<keyword evidence="2 4" id="KW-0442">Lipid degradation</keyword>
<evidence type="ECO:0000313" key="9">
    <source>
        <dbReference type="Proteomes" id="UP000236728"/>
    </source>
</evidence>
<keyword evidence="9" id="KW-1185">Reference proteome</keyword>
<dbReference type="Proteomes" id="UP000236728">
    <property type="component" value="Unassembled WGS sequence"/>
</dbReference>
<dbReference type="RefSeq" id="WP_235011707.1">
    <property type="nucleotide sequence ID" value="NZ_FNVA01000007.1"/>
</dbReference>
<keyword evidence="6" id="KW-0732">Signal</keyword>
<dbReference type="InterPro" id="IPR002641">
    <property type="entry name" value="PNPLA_dom"/>
</dbReference>
<dbReference type="GO" id="GO:0016042">
    <property type="term" value="P:lipid catabolic process"/>
    <property type="evidence" value="ECO:0007669"/>
    <property type="project" value="UniProtKB-UniRule"/>
</dbReference>
<evidence type="ECO:0000256" key="3">
    <source>
        <dbReference type="ARBA" id="ARBA00023098"/>
    </source>
</evidence>
<evidence type="ECO:0000256" key="5">
    <source>
        <dbReference type="SAM" id="MobiDB-lite"/>
    </source>
</evidence>
<evidence type="ECO:0000256" key="2">
    <source>
        <dbReference type="ARBA" id="ARBA00022963"/>
    </source>
</evidence>
<dbReference type="PROSITE" id="PS51635">
    <property type="entry name" value="PNPLA"/>
    <property type="match status" value="1"/>
</dbReference>
<dbReference type="Gene3D" id="3.40.1090.10">
    <property type="entry name" value="Cytosolic phospholipase A2 catalytic domain"/>
    <property type="match status" value="2"/>
</dbReference>
<comment type="caution">
    <text evidence="4">Lacks conserved residue(s) required for the propagation of feature annotation.</text>
</comment>
<proteinExistence type="predicted"/>
<dbReference type="PANTHER" id="PTHR14226">
    <property type="entry name" value="NEUROPATHY TARGET ESTERASE/SWISS CHEESE D.MELANOGASTER"/>
    <property type="match status" value="1"/>
</dbReference>
<evidence type="ECO:0000313" key="8">
    <source>
        <dbReference type="EMBL" id="SEG61353.1"/>
    </source>
</evidence>
<organism evidence="8 9">
    <name type="scientific">Bryocella elongata</name>
    <dbReference type="NCBI Taxonomy" id="863522"/>
    <lineage>
        <taxon>Bacteria</taxon>
        <taxon>Pseudomonadati</taxon>
        <taxon>Acidobacteriota</taxon>
        <taxon>Terriglobia</taxon>
        <taxon>Terriglobales</taxon>
        <taxon>Acidobacteriaceae</taxon>
        <taxon>Bryocella</taxon>
    </lineage>
</organism>
<evidence type="ECO:0000256" key="4">
    <source>
        <dbReference type="PROSITE-ProRule" id="PRU01161"/>
    </source>
</evidence>
<keyword evidence="1 4" id="KW-0378">Hydrolase</keyword>
<feature type="domain" description="PNPLA" evidence="7">
    <location>
        <begin position="104"/>
        <end position="295"/>
    </location>
</feature>
<dbReference type="GO" id="GO:0016787">
    <property type="term" value="F:hydrolase activity"/>
    <property type="evidence" value="ECO:0007669"/>
    <property type="project" value="UniProtKB-UniRule"/>
</dbReference>
<sequence length="799" mass="86767">MNEPFRSTPYVFLLAAAIFATSNMTAQSSSGAAQQAAQQLGGGVGSMGEKGAPAGSQPGKPQDSASKPASASEEAASTTKLNHGPLDPNTAPTDLPTGRPVIGVALGGGGAEAMTEIGVLQWLDEHHIPVDVIAGTSMGSIVGALYSTGQSPKEMRQIMTDDSVDRVFRIQPSYSAKNFRRREDTRDTPNAIAAGLRHGVSFRNSLLTDTGLNELLDKEFLRYNDQLNFNDLPIPFRCQATDLTAAKTVTFSRGSLQDAVRASASLPGVFRPFELGGHQFVDGAILANLPTEDVKAMKADVILAVSLPLQPIGKGDLDSIVGVLQRAFAVGIEANEDRERKLADVVIMPDVTGYTGADYLKINDLADRGYQAAEAHKAELLKYAISDDQWSMYIAKRRSKERAPAGNILRVKVTAPNASATAAVERTFAPIVGKPVNTDQIESLLAEVRSDGAYDADYTVGYEDANSTQPIILVSVNHKKNGPPFLAAGFNLAAQTAGVTRATVETRFLWQDVGGFGNEFRAKVSFGFVTHAEAEYYRLLGIHGLFAAPRIDFDRTPYYTYQNDYRLAERQSQTAGLGGDLGWTDHQDQELRVGWQFHNVQWTQTTGNDFLPDYSGNSQKARVRYVFDNQDRGLIPRYGVRFTSDLGYMFATDGSVNAPQLFNQIELAHTFGAKNLFLMNAEGGTMLNRNVPQPFRYTLGGPLRLSASAIDQYRGTDYFLVTPGYLRRIARLPAPLGQSIYVGGTYEAGQVRAPDQANIFRQDFYFGVVAETPLGVITVAPAFGSNGEHKLTFTLGRFF</sequence>
<feature type="compositionally biased region" description="Low complexity" evidence="5">
    <location>
        <begin position="28"/>
        <end position="39"/>
    </location>
</feature>
<dbReference type="PANTHER" id="PTHR14226:SF29">
    <property type="entry name" value="NEUROPATHY TARGET ESTERASE SWS"/>
    <property type="match status" value="1"/>
</dbReference>
<evidence type="ECO:0000256" key="6">
    <source>
        <dbReference type="SAM" id="SignalP"/>
    </source>
</evidence>
<feature type="active site" description="Nucleophile" evidence="4">
    <location>
        <position position="137"/>
    </location>
</feature>
<protein>
    <submittedName>
        <fullName evidence="8">NTE family protein</fullName>
    </submittedName>
</protein>
<dbReference type="InterPro" id="IPR016035">
    <property type="entry name" value="Acyl_Trfase/lysoPLipase"/>
</dbReference>
<feature type="short sequence motif" description="DGA/G" evidence="4">
    <location>
        <begin position="282"/>
        <end position="284"/>
    </location>
</feature>
<dbReference type="SUPFAM" id="SSF52151">
    <property type="entry name" value="FabD/lysophospholipase-like"/>
    <property type="match status" value="1"/>
</dbReference>
<feature type="chain" id="PRO_5009293831" evidence="6">
    <location>
        <begin position="27"/>
        <end position="799"/>
    </location>
</feature>
<feature type="region of interest" description="Disordered" evidence="5">
    <location>
        <begin position="28"/>
        <end position="103"/>
    </location>
</feature>
<dbReference type="Pfam" id="PF01734">
    <property type="entry name" value="Patatin"/>
    <property type="match status" value="1"/>
</dbReference>
<reference evidence="8 9" key="1">
    <citation type="submission" date="2016-10" db="EMBL/GenBank/DDBJ databases">
        <authorList>
            <person name="de Groot N.N."/>
        </authorList>
    </citation>
    <scope>NUCLEOTIDE SEQUENCE [LARGE SCALE GENOMIC DNA]</scope>
    <source>
        <strain evidence="8 9">DSM 22489</strain>
    </source>
</reference>
<dbReference type="EMBL" id="FNVA01000007">
    <property type="protein sequence ID" value="SEG61353.1"/>
    <property type="molecule type" value="Genomic_DNA"/>
</dbReference>
<feature type="active site" description="Proton acceptor" evidence="4">
    <location>
        <position position="282"/>
    </location>
</feature>
<keyword evidence="3 4" id="KW-0443">Lipid metabolism</keyword>
<dbReference type="InterPro" id="IPR050301">
    <property type="entry name" value="NTE"/>
</dbReference>
<name>A0A1H6BL01_9BACT</name>
<feature type="compositionally biased region" description="Low complexity" evidence="5">
    <location>
        <begin position="64"/>
        <end position="80"/>
    </location>
</feature>
<dbReference type="CDD" id="cd07205">
    <property type="entry name" value="Pat_PNPLA6_PNPLA7_NTE1_like"/>
    <property type="match status" value="1"/>
</dbReference>
<gene>
    <name evidence="8" type="ORF">SAMN05421819_3800</name>
</gene>
<evidence type="ECO:0000259" key="7">
    <source>
        <dbReference type="PROSITE" id="PS51635"/>
    </source>
</evidence>
<feature type="signal peptide" evidence="6">
    <location>
        <begin position="1"/>
        <end position="26"/>
    </location>
</feature>
<evidence type="ECO:0000256" key="1">
    <source>
        <dbReference type="ARBA" id="ARBA00022801"/>
    </source>
</evidence>
<feature type="short sequence motif" description="GXSXG" evidence="4">
    <location>
        <begin position="135"/>
        <end position="139"/>
    </location>
</feature>
<dbReference type="AlphaFoldDB" id="A0A1H6BL01"/>
<accession>A0A1H6BL01</accession>